<dbReference type="Gene3D" id="3.40.50.300">
    <property type="entry name" value="P-loop containing nucleotide triphosphate hydrolases"/>
    <property type="match status" value="1"/>
</dbReference>
<dbReference type="SUPFAM" id="SSF52172">
    <property type="entry name" value="CheY-like"/>
    <property type="match status" value="1"/>
</dbReference>
<name>A0ABV4JUT7_9BACT</name>
<dbReference type="SUPFAM" id="SSF52540">
    <property type="entry name" value="P-loop containing nucleoside triphosphate hydrolases"/>
    <property type="match status" value="1"/>
</dbReference>
<dbReference type="InterPro" id="IPR025943">
    <property type="entry name" value="Sigma_54_int_dom_ATP-bd_2"/>
</dbReference>
<dbReference type="InterPro" id="IPR058031">
    <property type="entry name" value="AAA_lid_NorR"/>
</dbReference>
<dbReference type="Pfam" id="PF02954">
    <property type="entry name" value="HTH_8"/>
    <property type="match status" value="1"/>
</dbReference>
<dbReference type="Pfam" id="PF00158">
    <property type="entry name" value="Sigma54_activat"/>
    <property type="match status" value="1"/>
</dbReference>
<dbReference type="InterPro" id="IPR001789">
    <property type="entry name" value="Sig_transdc_resp-reg_receiver"/>
</dbReference>
<dbReference type="Proteomes" id="UP001568358">
    <property type="component" value="Unassembled WGS sequence"/>
</dbReference>
<dbReference type="SMART" id="SM00448">
    <property type="entry name" value="REC"/>
    <property type="match status" value="1"/>
</dbReference>
<evidence type="ECO:0000313" key="9">
    <source>
        <dbReference type="Proteomes" id="UP001568358"/>
    </source>
</evidence>
<dbReference type="RefSeq" id="WP_370735404.1">
    <property type="nucleotide sequence ID" value="NZ_JBFSOO010000011.1"/>
</dbReference>
<evidence type="ECO:0000256" key="2">
    <source>
        <dbReference type="ARBA" id="ARBA00022840"/>
    </source>
</evidence>
<dbReference type="CDD" id="cd00009">
    <property type="entry name" value="AAA"/>
    <property type="match status" value="1"/>
</dbReference>
<feature type="domain" description="Sigma-54 factor interaction" evidence="6">
    <location>
        <begin position="137"/>
        <end position="366"/>
    </location>
</feature>
<reference evidence="8 9" key="1">
    <citation type="submission" date="2024-07" db="EMBL/GenBank/DDBJ databases">
        <title>Active virus-host system and metabolic interactions in a Lokiarchaeon culture.</title>
        <authorList>
            <person name="Ponce Toledo R.I."/>
            <person name="Rodrigues Oliveira T."/>
            <person name="Schleper C."/>
        </authorList>
    </citation>
    <scope>NUCLEOTIDE SEQUENCE [LARGE SCALE GENOMIC DNA]</scope>
    <source>
        <strain evidence="8 9">B35</strain>
    </source>
</reference>
<dbReference type="PROSITE" id="PS50110">
    <property type="entry name" value="RESPONSE_REGULATORY"/>
    <property type="match status" value="1"/>
</dbReference>
<dbReference type="InterPro" id="IPR002197">
    <property type="entry name" value="HTH_Fis"/>
</dbReference>
<keyword evidence="1" id="KW-0547">Nucleotide-binding</keyword>
<dbReference type="CDD" id="cd00156">
    <property type="entry name" value="REC"/>
    <property type="match status" value="1"/>
</dbReference>
<dbReference type="SMART" id="SM00382">
    <property type="entry name" value="AAA"/>
    <property type="match status" value="1"/>
</dbReference>
<evidence type="ECO:0000256" key="3">
    <source>
        <dbReference type="ARBA" id="ARBA00023015"/>
    </source>
</evidence>
<dbReference type="Gene3D" id="3.40.50.2300">
    <property type="match status" value="1"/>
</dbReference>
<dbReference type="InterPro" id="IPR025662">
    <property type="entry name" value="Sigma_54_int_dom_ATP-bd_1"/>
</dbReference>
<keyword evidence="5" id="KW-0597">Phosphoprotein</keyword>
<keyword evidence="2" id="KW-0067">ATP-binding</keyword>
<dbReference type="EMBL" id="JBFSOO010000011">
    <property type="protein sequence ID" value="MEZ6854507.1"/>
    <property type="molecule type" value="Genomic_DNA"/>
</dbReference>
<evidence type="ECO:0000256" key="1">
    <source>
        <dbReference type="ARBA" id="ARBA00022741"/>
    </source>
</evidence>
<protein>
    <submittedName>
        <fullName evidence="8">Sigma-54-dependent transcriptional regulator</fullName>
    </submittedName>
</protein>
<evidence type="ECO:0000313" key="8">
    <source>
        <dbReference type="EMBL" id="MEZ6854507.1"/>
    </source>
</evidence>
<evidence type="ECO:0000259" key="6">
    <source>
        <dbReference type="PROSITE" id="PS50045"/>
    </source>
</evidence>
<gene>
    <name evidence="8" type="ORF">AB2Z07_13390</name>
</gene>
<proteinExistence type="predicted"/>
<keyword evidence="9" id="KW-1185">Reference proteome</keyword>
<dbReference type="PANTHER" id="PTHR32071:SF113">
    <property type="entry name" value="ALGINATE BIOSYNTHESIS TRANSCRIPTIONAL REGULATORY PROTEIN ALGB"/>
    <property type="match status" value="1"/>
</dbReference>
<dbReference type="PROSITE" id="PS50045">
    <property type="entry name" value="SIGMA54_INTERACT_4"/>
    <property type="match status" value="1"/>
</dbReference>
<evidence type="ECO:0000259" key="7">
    <source>
        <dbReference type="PROSITE" id="PS50110"/>
    </source>
</evidence>
<dbReference type="Pfam" id="PF25601">
    <property type="entry name" value="AAA_lid_14"/>
    <property type="match status" value="1"/>
</dbReference>
<dbReference type="Gene3D" id="1.10.8.60">
    <property type="match status" value="1"/>
</dbReference>
<evidence type="ECO:0000256" key="4">
    <source>
        <dbReference type="ARBA" id="ARBA00023163"/>
    </source>
</evidence>
<feature type="domain" description="Response regulatory" evidence="7">
    <location>
        <begin position="4"/>
        <end position="118"/>
    </location>
</feature>
<dbReference type="InterPro" id="IPR011006">
    <property type="entry name" value="CheY-like_superfamily"/>
</dbReference>
<dbReference type="PANTHER" id="PTHR32071">
    <property type="entry name" value="TRANSCRIPTIONAL REGULATORY PROTEIN"/>
    <property type="match status" value="1"/>
</dbReference>
<dbReference type="SUPFAM" id="SSF46689">
    <property type="entry name" value="Homeodomain-like"/>
    <property type="match status" value="1"/>
</dbReference>
<dbReference type="InterPro" id="IPR009057">
    <property type="entry name" value="Homeodomain-like_sf"/>
</dbReference>
<keyword evidence="3" id="KW-0805">Transcription regulation</keyword>
<accession>A0ABV4JUT7</accession>
<dbReference type="PROSITE" id="PS00676">
    <property type="entry name" value="SIGMA54_INTERACT_2"/>
    <property type="match status" value="1"/>
</dbReference>
<dbReference type="InterPro" id="IPR003593">
    <property type="entry name" value="AAA+_ATPase"/>
</dbReference>
<dbReference type="InterPro" id="IPR002078">
    <property type="entry name" value="Sigma_54_int"/>
</dbReference>
<keyword evidence="4" id="KW-0804">Transcription</keyword>
<dbReference type="PROSITE" id="PS00675">
    <property type="entry name" value="SIGMA54_INTERACT_1"/>
    <property type="match status" value="1"/>
</dbReference>
<dbReference type="InterPro" id="IPR027417">
    <property type="entry name" value="P-loop_NTPase"/>
</dbReference>
<dbReference type="Gene3D" id="1.10.10.60">
    <property type="entry name" value="Homeodomain-like"/>
    <property type="match status" value="1"/>
</dbReference>
<organism evidence="8 9">
    <name type="scientific">Halodesulfovibrio aestuarii</name>
    <dbReference type="NCBI Taxonomy" id="126333"/>
    <lineage>
        <taxon>Bacteria</taxon>
        <taxon>Pseudomonadati</taxon>
        <taxon>Thermodesulfobacteriota</taxon>
        <taxon>Desulfovibrionia</taxon>
        <taxon>Desulfovibrionales</taxon>
        <taxon>Desulfovibrionaceae</taxon>
        <taxon>Halodesulfovibrio</taxon>
    </lineage>
</organism>
<dbReference type="Pfam" id="PF00072">
    <property type="entry name" value="Response_reg"/>
    <property type="match status" value="1"/>
</dbReference>
<sequence>MMFRILIIDDDPNISNIISQLADDSGYEHHTASNLTDGLVLLQTHAFDLVFLDVRLPDGSGLNALPRIRASKEQPDVIIITGAGDPDGAELAIQNGAWDYIEKGSSLKQITFSMERALKFRERNKEWSQRVIKRDALIGDSPAMHPVLENLSVAATGDASVLITGETGTGKEVVARTVHENSNRANGPFVVLDCASIPENLVEGELFGHIKGSFTGATTSQKGVIEQADGGTLFLDEVGELPLPTQSAFLRVLQEKRYRPIGSTSEKTSNFRLVAATNRNLEKMCEEGTFRTDLYYRLKSCSMELPPLRNRLEDVPALAEFHTERLCSKYSTPAKKLSDELVTMLMHYEWPGNVRELVQTLERTIMRAKGEPILYPEHLPVDIRARAAGKMLRPQEEELLLTNQDDSNILKPVPADVISSLFSGEFPSFKTFRTTCVAQIEKVYLENLIRQANGSIKEACKLSGLSRTRLYVLMKEHNISK</sequence>
<evidence type="ECO:0000256" key="5">
    <source>
        <dbReference type="PROSITE-ProRule" id="PRU00169"/>
    </source>
</evidence>
<feature type="modified residue" description="4-aspartylphosphate" evidence="5">
    <location>
        <position position="53"/>
    </location>
</feature>
<comment type="caution">
    <text evidence="8">The sequence shown here is derived from an EMBL/GenBank/DDBJ whole genome shotgun (WGS) entry which is preliminary data.</text>
</comment>